<dbReference type="AlphaFoldDB" id="A0AAX0WXT9"/>
<dbReference type="Proteomes" id="UP000192511">
    <property type="component" value="Unassembled WGS sequence"/>
</dbReference>
<accession>A0AAX0WXT9</accession>
<dbReference type="SUPFAM" id="SSF53756">
    <property type="entry name" value="UDP-Glycosyltransferase/glycogen phosphorylase"/>
    <property type="match status" value="1"/>
</dbReference>
<proteinExistence type="predicted"/>
<dbReference type="GO" id="GO:0016757">
    <property type="term" value="F:glycosyltransferase activity"/>
    <property type="evidence" value="ECO:0007669"/>
    <property type="project" value="UniProtKB-ARBA"/>
</dbReference>
<keyword evidence="1" id="KW-0472">Membrane</keyword>
<dbReference type="Gene3D" id="3.40.50.2000">
    <property type="entry name" value="Glycogen Phosphorylase B"/>
    <property type="match status" value="2"/>
</dbReference>
<feature type="domain" description="Glycosyltransferase subfamily 4-like N-terminal" evidence="3">
    <location>
        <begin position="21"/>
        <end position="170"/>
    </location>
</feature>
<evidence type="ECO:0000259" key="2">
    <source>
        <dbReference type="Pfam" id="PF00534"/>
    </source>
</evidence>
<feature type="domain" description="Glycosyl transferase family 1" evidence="2">
    <location>
        <begin position="225"/>
        <end position="369"/>
    </location>
</feature>
<dbReference type="Pfam" id="PF13579">
    <property type="entry name" value="Glyco_trans_4_4"/>
    <property type="match status" value="1"/>
</dbReference>
<protein>
    <submittedName>
        <fullName evidence="4">Glycosyl transferase</fullName>
    </submittedName>
</protein>
<feature type="transmembrane region" description="Helical" evidence="1">
    <location>
        <begin position="409"/>
        <end position="431"/>
    </location>
</feature>
<gene>
    <name evidence="4" type="ORF">A6J39_020495</name>
</gene>
<evidence type="ECO:0000313" key="4">
    <source>
        <dbReference type="EMBL" id="PNL63383.1"/>
    </source>
</evidence>
<dbReference type="PANTHER" id="PTHR12526:SF636">
    <property type="entry name" value="BLL3647 PROTEIN"/>
    <property type="match status" value="1"/>
</dbReference>
<keyword evidence="1" id="KW-1133">Transmembrane helix</keyword>
<keyword evidence="1" id="KW-0812">Transmembrane</keyword>
<keyword evidence="5" id="KW-1185">Reference proteome</keyword>
<dbReference type="EMBL" id="NBTX02000004">
    <property type="protein sequence ID" value="PNL63383.1"/>
    <property type="molecule type" value="Genomic_DNA"/>
</dbReference>
<dbReference type="GeneID" id="98064398"/>
<sequence>MSKLKICYILSTTEGGTWAFEQLRELRDKYHFEVSVVLSGQTGTLVERFNAESIPVYDADFGFMNPKDILYLPGKIIKLVRFLRQMRFDVIQTHLFPSMVIGRIAGWLADVPLRFSMIAGPFHLEAETPKWVDKITAWMDTAIIPSCEFTRQLYLNMGISEKRLHVIYYGPDEKRFDIAKIFPSNLRQEHNWGKDIPLIGMVAYFYPKLGSNRWTPPFLHEKAIKGHKDLIHAAQIVLKKFPHAKFLLIGKGWGEMGEEEMRSMKSLVEQLGLQESVIFTGHRTDIPSIYRELDISIQASLNENLGGTIEALLMECPTVVTRVGGLVDTVIDGKTGIQVNVADPNDLAKGILHLLYDPNKARLLGMAGRTLMLERFTLSTTVRNLNNLYNHYLDGHNKGYMLIKSCMRFILIGIMGFFISLRFFLLDMWLLPRWDVGWRPWRAIIIALKMRLYRIYALIGRLSARGWIPHPKMLLYRAYALIGRLSKKITPGPWKK</sequence>
<evidence type="ECO:0000256" key="1">
    <source>
        <dbReference type="SAM" id="Phobius"/>
    </source>
</evidence>
<dbReference type="RefSeq" id="WP_019232615.1">
    <property type="nucleotide sequence ID" value="NZ_CAAAHR010000003.1"/>
</dbReference>
<dbReference type="Pfam" id="PF00534">
    <property type="entry name" value="Glycos_transf_1"/>
    <property type="match status" value="1"/>
</dbReference>
<dbReference type="InterPro" id="IPR028098">
    <property type="entry name" value="Glyco_trans_4-like_N"/>
</dbReference>
<evidence type="ECO:0000259" key="3">
    <source>
        <dbReference type="Pfam" id="PF13579"/>
    </source>
</evidence>
<evidence type="ECO:0000313" key="5">
    <source>
        <dbReference type="Proteomes" id="UP000192511"/>
    </source>
</evidence>
<reference evidence="4" key="1">
    <citation type="submission" date="2017-12" db="EMBL/GenBank/DDBJ databases">
        <title>FDA dAtabase for Regulatory Grade micrObial Sequences (FDA-ARGOS): Supporting development and validation of Infectious Disease Dx tests.</title>
        <authorList>
            <person name="Kerrigan L."/>
            <person name="Tallon L.J."/>
            <person name="Sadzewicz L."/>
            <person name="Sengamalay N."/>
            <person name="Ott S."/>
            <person name="Godinez A."/>
            <person name="Nagaraj S."/>
            <person name="Vavikolanu K."/>
            <person name="Vyas G."/>
            <person name="Nadendla S."/>
            <person name="Aluvathingal J."/>
            <person name="Sichtig H."/>
        </authorList>
    </citation>
    <scope>NUCLEOTIDE SEQUENCE [LARGE SCALE GENOMIC DNA]</scope>
    <source>
        <strain evidence="4">FDAARGOS_200</strain>
    </source>
</reference>
<dbReference type="InterPro" id="IPR001296">
    <property type="entry name" value="Glyco_trans_1"/>
</dbReference>
<dbReference type="CDD" id="cd03801">
    <property type="entry name" value="GT4_PimA-like"/>
    <property type="match status" value="1"/>
</dbReference>
<keyword evidence="4" id="KW-0808">Transferase</keyword>
<name>A0AAX0WXT9_9GAMM</name>
<dbReference type="PANTHER" id="PTHR12526">
    <property type="entry name" value="GLYCOSYLTRANSFERASE"/>
    <property type="match status" value="1"/>
</dbReference>
<organism evidence="4 5">
    <name type="scientific">Legionella anisa</name>
    <dbReference type="NCBI Taxonomy" id="28082"/>
    <lineage>
        <taxon>Bacteria</taxon>
        <taxon>Pseudomonadati</taxon>
        <taxon>Pseudomonadota</taxon>
        <taxon>Gammaproteobacteria</taxon>
        <taxon>Legionellales</taxon>
        <taxon>Legionellaceae</taxon>
        <taxon>Legionella</taxon>
    </lineage>
</organism>
<comment type="caution">
    <text evidence="4">The sequence shown here is derived from an EMBL/GenBank/DDBJ whole genome shotgun (WGS) entry which is preliminary data.</text>
</comment>